<dbReference type="Proteomes" id="UP000244856">
    <property type="component" value="Unassembled WGS sequence"/>
</dbReference>
<comment type="caution">
    <text evidence="2">The sequence shown here is derived from an EMBL/GenBank/DDBJ whole genome shotgun (WGS) entry which is preliminary data.</text>
</comment>
<accession>A0AA45HF69</accession>
<feature type="region of interest" description="Disordered" evidence="1">
    <location>
        <begin position="48"/>
        <end position="75"/>
    </location>
</feature>
<name>A0AA45HF69_CROSK</name>
<sequence>MIILLIIICICNSVLARCGKRVFHSKNINPARRLRAAAPGRAGFAYSGSGQFPAAPCPTGDGLPGRSTDSRIQNE</sequence>
<dbReference type="AlphaFoldDB" id="A0AA45HF69"/>
<proteinExistence type="predicted"/>
<reference evidence="2 3" key="1">
    <citation type="submission" date="2017-04" db="EMBL/GenBank/DDBJ databases">
        <title>Cronobacter sakazakii, ST83 Lineage Isolates.</title>
        <authorList>
            <person name="Chase H."/>
            <person name="Tall B."/>
            <person name="Gopinath G."/>
            <person name="Lehner A."/>
        </authorList>
    </citation>
    <scope>NUCLEOTIDE SEQUENCE [LARGE SCALE GENOMIC DNA]</scope>
    <source>
        <strain evidence="2 3">MOD1_Comp15</strain>
    </source>
</reference>
<evidence type="ECO:0000256" key="1">
    <source>
        <dbReference type="SAM" id="MobiDB-lite"/>
    </source>
</evidence>
<evidence type="ECO:0000313" key="2">
    <source>
        <dbReference type="EMBL" id="PUW04269.1"/>
    </source>
</evidence>
<organism evidence="2 3">
    <name type="scientific">Cronobacter sakazakii</name>
    <name type="common">Enterobacter sakazakii</name>
    <dbReference type="NCBI Taxonomy" id="28141"/>
    <lineage>
        <taxon>Bacteria</taxon>
        <taxon>Pseudomonadati</taxon>
        <taxon>Pseudomonadota</taxon>
        <taxon>Gammaproteobacteria</taxon>
        <taxon>Enterobacterales</taxon>
        <taxon>Enterobacteriaceae</taxon>
        <taxon>Cronobacter</taxon>
    </lineage>
</organism>
<dbReference type="EMBL" id="NCTU01000005">
    <property type="protein sequence ID" value="PUW04269.1"/>
    <property type="molecule type" value="Genomic_DNA"/>
</dbReference>
<evidence type="ECO:0000313" key="3">
    <source>
        <dbReference type="Proteomes" id="UP000244856"/>
    </source>
</evidence>
<protein>
    <submittedName>
        <fullName evidence="2">Uncharacterized protein</fullName>
    </submittedName>
</protein>
<gene>
    <name evidence="2" type="ORF">B7T07_10390</name>
</gene>